<proteinExistence type="predicted"/>
<evidence type="ECO:0000313" key="2">
    <source>
        <dbReference type="EMBL" id="RGY20463.1"/>
    </source>
</evidence>
<name>A0A413ISB7_9BACT</name>
<organism evidence="2 3">
    <name type="scientific">Butyricimonas virosa</name>
    <dbReference type="NCBI Taxonomy" id="544645"/>
    <lineage>
        <taxon>Bacteria</taxon>
        <taxon>Pseudomonadati</taxon>
        <taxon>Bacteroidota</taxon>
        <taxon>Bacteroidia</taxon>
        <taxon>Bacteroidales</taxon>
        <taxon>Odoribacteraceae</taxon>
        <taxon>Butyricimonas</taxon>
    </lineage>
</organism>
<dbReference type="Pfam" id="PF16132">
    <property type="entry name" value="DUF4843"/>
    <property type="match status" value="1"/>
</dbReference>
<dbReference type="Proteomes" id="UP000286063">
    <property type="component" value="Unassembled WGS sequence"/>
</dbReference>
<gene>
    <name evidence="2" type="ORF">DXA50_03420</name>
</gene>
<accession>A0A413ISB7</accession>
<dbReference type="PROSITE" id="PS51257">
    <property type="entry name" value="PROKAR_LIPOPROTEIN"/>
    <property type="match status" value="1"/>
</dbReference>
<feature type="signal peptide" evidence="1">
    <location>
        <begin position="1"/>
        <end position="18"/>
    </location>
</feature>
<evidence type="ECO:0000313" key="3">
    <source>
        <dbReference type="Proteomes" id="UP000286063"/>
    </source>
</evidence>
<feature type="chain" id="PRO_5018997473" evidence="1">
    <location>
        <begin position="19"/>
        <end position="238"/>
    </location>
</feature>
<protein>
    <submittedName>
        <fullName evidence="2">DUF4843 domain-containing protein</fullName>
    </submittedName>
</protein>
<evidence type="ECO:0000256" key="1">
    <source>
        <dbReference type="SAM" id="SignalP"/>
    </source>
</evidence>
<dbReference type="EMBL" id="QSCR01000003">
    <property type="protein sequence ID" value="RGY20463.1"/>
    <property type="molecule type" value="Genomic_DNA"/>
</dbReference>
<dbReference type="OrthoDB" id="1096291at2"/>
<dbReference type="RefSeq" id="WP_117774702.1">
    <property type="nucleotide sequence ID" value="NZ_CAJKXH010000005.1"/>
</dbReference>
<comment type="caution">
    <text evidence="2">The sequence shown here is derived from an EMBL/GenBank/DDBJ whole genome shotgun (WGS) entry which is preliminary data.</text>
</comment>
<sequence length="238" mass="27044">MNKTILLCLALTCLLSLVGCEQKIDTWSGQNVAYINMEVDSTVVSFAYLDEDVDTVSVEIAVMGDVEEGVSRYVEVKLVEKNAMAGEDYETLAERYEVPSGTTSCVVPVVVKRPNDESDKEVILELVENDDFYLYYQDDVLTSGSAVVYSKTTHRILFNNVMKEAPNTWNEYYFGTFSPLKFETICTVMEIPRTSFLSTSYMGFGRISYIANYMKAYLDEHPIMDGDKEMRMGDFLYQ</sequence>
<dbReference type="InterPro" id="IPR032299">
    <property type="entry name" value="DUF4843"/>
</dbReference>
<keyword evidence="1" id="KW-0732">Signal</keyword>
<reference evidence="2 3" key="1">
    <citation type="submission" date="2018-08" db="EMBL/GenBank/DDBJ databases">
        <title>A genome reference for cultivated species of the human gut microbiota.</title>
        <authorList>
            <person name="Zou Y."/>
            <person name="Xue W."/>
            <person name="Luo G."/>
        </authorList>
    </citation>
    <scope>NUCLEOTIDE SEQUENCE [LARGE SCALE GENOMIC DNA]</scope>
    <source>
        <strain evidence="2 3">OF02-7</strain>
    </source>
</reference>
<dbReference type="AlphaFoldDB" id="A0A413ISB7"/>